<organism evidence="2 3">
    <name type="scientific">Lutibacter oceani</name>
    <dbReference type="NCBI Taxonomy" id="1853311"/>
    <lineage>
        <taxon>Bacteria</taxon>
        <taxon>Pseudomonadati</taxon>
        <taxon>Bacteroidota</taxon>
        <taxon>Flavobacteriia</taxon>
        <taxon>Flavobacteriales</taxon>
        <taxon>Flavobacteriaceae</taxon>
        <taxon>Lutibacter</taxon>
    </lineage>
</organism>
<evidence type="ECO:0000259" key="1">
    <source>
        <dbReference type="SMART" id="SM00382"/>
    </source>
</evidence>
<dbReference type="PANTHER" id="PTHR37291:SF1">
    <property type="entry name" value="TYPE IV METHYL-DIRECTED RESTRICTION ENZYME ECOKMCRB SUBUNIT"/>
    <property type="match status" value="1"/>
</dbReference>
<dbReference type="RefSeq" id="WP_117171960.1">
    <property type="nucleotide sequence ID" value="NZ_QTTQ01000013.1"/>
</dbReference>
<accession>A0A3D9RS04</accession>
<comment type="caution">
    <text evidence="2">The sequence shown here is derived from an EMBL/GenBank/DDBJ whole genome shotgun (WGS) entry which is preliminary data.</text>
</comment>
<dbReference type="Gene3D" id="3.40.50.300">
    <property type="entry name" value="P-loop containing nucleotide triphosphate hydrolases"/>
    <property type="match status" value="2"/>
</dbReference>
<dbReference type="InterPro" id="IPR011704">
    <property type="entry name" value="ATPase_dyneun-rel_AAA"/>
</dbReference>
<dbReference type="OrthoDB" id="9781481at2"/>
<gene>
    <name evidence="2" type="ORF">BX611_2966</name>
</gene>
<sequence length="612" mass="71037">MGNNNKYWAVGSSHDGEDVTNFFLKNNVWYDGYAEHGDFKYVNTLKEINIGDILVMKSSSTKGPKHSITFTKVKGIGKIINKIADHKFEMLWYKNEEFPKDFDYVSYRKTIEPLRNDNINKYVNSLMSELNNEELIKVLKYKKQIILQGPPGTGKTYTAKSVAKEMTDFETVSNPTQLLNDFYKNFNPTDKEVLKDRQERSELRARFLSKFPKDEIKNLSLENYCIGTGERDNFCWWIELGLKPLGYYFPGSARSYRIYWSKKNETYSKNGSLKELNDAEAMKVVAKFLDKVIVEKDYKSGEEFFGPSFILKLLNTYYPDEYVPVNAINYMKNALSLFSIKTENLDFIDLNKTLMSFHQQKNKEFNTEVEPHEFMRFLVDNFNLKEGEKINENQVVAKGAYELVQFHPAYSYEDFVRGIEAEVIDGTPTFSVKNKTLIEFAERAIDNPKANFVLIIDEINRANLPAVLGELIYALEYRDKPVNSLYELEGERSIKLPNNLFIIGTMNTADRSVGHIDYAIRRRFSFVDVLPNEMHVPDFAKEKFQSVSDLFSKDFLASDFKKQDVQIGHSYFMADNKEELEIKIKFEVVPILKEYVKDGVLNEKATEEINKL</sequence>
<dbReference type="InterPro" id="IPR003959">
    <property type="entry name" value="ATPase_AAA_core"/>
</dbReference>
<dbReference type="AlphaFoldDB" id="A0A3D9RS04"/>
<dbReference type="InterPro" id="IPR003593">
    <property type="entry name" value="AAA+_ATPase"/>
</dbReference>
<dbReference type="GO" id="GO:0016887">
    <property type="term" value="F:ATP hydrolysis activity"/>
    <property type="evidence" value="ECO:0007669"/>
    <property type="project" value="InterPro"/>
</dbReference>
<feature type="domain" description="AAA+ ATPase" evidence="1">
    <location>
        <begin position="141"/>
        <end position="530"/>
    </location>
</feature>
<dbReference type="SMART" id="SM00382">
    <property type="entry name" value="AAA"/>
    <property type="match status" value="1"/>
</dbReference>
<dbReference type="SUPFAM" id="SSF52540">
    <property type="entry name" value="P-loop containing nucleoside triphosphate hydrolases"/>
    <property type="match status" value="2"/>
</dbReference>
<protein>
    <submittedName>
        <fullName evidence="2">ATPase family protein associated with various cellular activities (AAA)</fullName>
    </submittedName>
</protein>
<evidence type="ECO:0000313" key="3">
    <source>
        <dbReference type="Proteomes" id="UP000256429"/>
    </source>
</evidence>
<dbReference type="EMBL" id="QTTQ01000013">
    <property type="protein sequence ID" value="REE78831.1"/>
    <property type="molecule type" value="Genomic_DNA"/>
</dbReference>
<dbReference type="InterPro" id="IPR027417">
    <property type="entry name" value="P-loop_NTPase"/>
</dbReference>
<reference evidence="2 3" key="1">
    <citation type="submission" date="2018-08" db="EMBL/GenBank/DDBJ databases">
        <title>Genomic Encyclopedia of Type Strains, Phase III (KMG-III): the genomes of soil and plant-associated and newly described type strains.</title>
        <authorList>
            <person name="Whitman W."/>
        </authorList>
    </citation>
    <scope>NUCLEOTIDE SEQUENCE [LARGE SCALE GENOMIC DNA]</scope>
    <source>
        <strain evidence="2 3">325-5</strain>
    </source>
</reference>
<dbReference type="Pfam" id="PF07728">
    <property type="entry name" value="AAA_5"/>
    <property type="match status" value="1"/>
</dbReference>
<dbReference type="Pfam" id="PF00004">
    <property type="entry name" value="AAA"/>
    <property type="match status" value="1"/>
</dbReference>
<name>A0A3D9RS04_9FLAO</name>
<proteinExistence type="predicted"/>
<keyword evidence="3" id="KW-1185">Reference proteome</keyword>
<dbReference type="PANTHER" id="PTHR37291">
    <property type="entry name" value="5-METHYLCYTOSINE-SPECIFIC RESTRICTION ENZYME B"/>
    <property type="match status" value="1"/>
</dbReference>
<dbReference type="Proteomes" id="UP000256429">
    <property type="component" value="Unassembled WGS sequence"/>
</dbReference>
<dbReference type="InterPro" id="IPR052934">
    <property type="entry name" value="Methyl-DNA_Rec/Restrict_Enz"/>
</dbReference>
<dbReference type="GO" id="GO:0005524">
    <property type="term" value="F:ATP binding"/>
    <property type="evidence" value="ECO:0007669"/>
    <property type="project" value="InterPro"/>
</dbReference>
<evidence type="ECO:0000313" key="2">
    <source>
        <dbReference type="EMBL" id="REE78831.1"/>
    </source>
</evidence>